<dbReference type="AlphaFoldDB" id="A0AAE0E1R5"/>
<name>A0AAE0E1R5_9ROSI</name>
<dbReference type="InterPro" id="IPR025525">
    <property type="entry name" value="hAT-like_transposase_RNase-H"/>
</dbReference>
<comment type="caution">
    <text evidence="2">The sequence shown here is derived from an EMBL/GenBank/DDBJ whole genome shotgun (WGS) entry which is preliminary data.</text>
</comment>
<reference evidence="2" key="1">
    <citation type="journal article" date="2023" name="Plant J.">
        <title>Genome sequences and population genomics provide insights into the demographic history, inbreeding, and mutation load of two 'living fossil' tree species of Dipteronia.</title>
        <authorList>
            <person name="Feng Y."/>
            <person name="Comes H.P."/>
            <person name="Chen J."/>
            <person name="Zhu S."/>
            <person name="Lu R."/>
            <person name="Zhang X."/>
            <person name="Li P."/>
            <person name="Qiu J."/>
            <person name="Olsen K.M."/>
            <person name="Qiu Y."/>
        </authorList>
    </citation>
    <scope>NUCLEOTIDE SEQUENCE</scope>
    <source>
        <strain evidence="2">NBL</strain>
    </source>
</reference>
<dbReference type="InterPro" id="IPR012337">
    <property type="entry name" value="RNaseH-like_sf"/>
</dbReference>
<dbReference type="GO" id="GO:0003677">
    <property type="term" value="F:DNA binding"/>
    <property type="evidence" value="ECO:0007669"/>
    <property type="project" value="InterPro"/>
</dbReference>
<gene>
    <name evidence="2" type="ORF">Dsin_024154</name>
</gene>
<evidence type="ECO:0000313" key="3">
    <source>
        <dbReference type="Proteomes" id="UP001281410"/>
    </source>
</evidence>
<proteinExistence type="predicted"/>
<evidence type="ECO:0000313" key="2">
    <source>
        <dbReference type="EMBL" id="KAK3200739.1"/>
    </source>
</evidence>
<sequence length="341" mass="39709">MKRPMKFAHVLPHAISPIASFSQGWSEFVLEFEGSSSPDDDEMMPIPWSCTRQTPLSRQEKFNEVALQVGVESLKCLCVDNPSQWKSTYSMLKDALEYKEAFSRLKQEYDQDYKMCPSDLEWERLSVIIGCFKLFVEVTNFTRSKYLTASIYFPDICDIHMQLIEWCKNPDEYISSLAVKMRRKFDVYWEKCNLGLAVAAMLDPRFKMKLMEYYYRQLYGCSASEVIDDVLKCIKTLYNEHSIGSPFAASIDDQGLASWQLSDDRLMAFDKFLNVTSQDGQGIKTDLDKYLEETLFPRIIFDNFDVLNWWKIHAPSNTIYLAAQVCISVFNYNIKAWKQIL</sequence>
<dbReference type="SUPFAM" id="SSF53098">
    <property type="entry name" value="Ribonuclease H-like"/>
    <property type="match status" value="1"/>
</dbReference>
<dbReference type="Pfam" id="PF14372">
    <property type="entry name" value="hAT-like_RNase-H"/>
    <property type="match status" value="1"/>
</dbReference>
<protein>
    <recommendedName>
        <fullName evidence="1">hAT-like transposase RNase-H fold domain-containing protein</fullName>
    </recommendedName>
</protein>
<organism evidence="2 3">
    <name type="scientific">Dipteronia sinensis</name>
    <dbReference type="NCBI Taxonomy" id="43782"/>
    <lineage>
        <taxon>Eukaryota</taxon>
        <taxon>Viridiplantae</taxon>
        <taxon>Streptophyta</taxon>
        <taxon>Embryophyta</taxon>
        <taxon>Tracheophyta</taxon>
        <taxon>Spermatophyta</taxon>
        <taxon>Magnoliopsida</taxon>
        <taxon>eudicotyledons</taxon>
        <taxon>Gunneridae</taxon>
        <taxon>Pentapetalae</taxon>
        <taxon>rosids</taxon>
        <taxon>malvids</taxon>
        <taxon>Sapindales</taxon>
        <taxon>Sapindaceae</taxon>
        <taxon>Hippocastanoideae</taxon>
        <taxon>Acereae</taxon>
        <taxon>Dipteronia</taxon>
    </lineage>
</organism>
<dbReference type="PANTHER" id="PTHR23272">
    <property type="entry name" value="BED FINGER-RELATED"/>
    <property type="match status" value="1"/>
</dbReference>
<evidence type="ECO:0000259" key="1">
    <source>
        <dbReference type="Pfam" id="PF14372"/>
    </source>
</evidence>
<dbReference type="Proteomes" id="UP001281410">
    <property type="component" value="Unassembled WGS sequence"/>
</dbReference>
<dbReference type="PANTHER" id="PTHR23272:SF148">
    <property type="entry name" value="BED-TYPE DOMAIN-CONTAINING PROTEIN"/>
    <property type="match status" value="1"/>
</dbReference>
<dbReference type="EMBL" id="JANJYJ010000007">
    <property type="protein sequence ID" value="KAK3200739.1"/>
    <property type="molecule type" value="Genomic_DNA"/>
</dbReference>
<keyword evidence="3" id="KW-1185">Reference proteome</keyword>
<accession>A0AAE0E1R5</accession>
<feature type="domain" description="hAT-like transposase RNase-H fold" evidence="1">
    <location>
        <begin position="143"/>
        <end position="241"/>
    </location>
</feature>